<keyword evidence="1" id="KW-0547">Nucleotide-binding</keyword>
<feature type="domain" description="Helicase ATP-binding" evidence="7">
    <location>
        <begin position="143"/>
        <end position="363"/>
    </location>
</feature>
<dbReference type="EMBL" id="BKZV01000003">
    <property type="protein sequence ID" value="GER84011.1"/>
    <property type="molecule type" value="Genomic_DNA"/>
</dbReference>
<dbReference type="InterPro" id="IPR057342">
    <property type="entry name" value="DEXDc_RapA"/>
</dbReference>
<keyword evidence="5" id="KW-0175">Coiled coil</keyword>
<evidence type="ECO:0000256" key="2">
    <source>
        <dbReference type="ARBA" id="ARBA00022801"/>
    </source>
</evidence>
<feature type="compositionally biased region" description="Basic residues" evidence="6">
    <location>
        <begin position="281"/>
        <end position="293"/>
    </location>
</feature>
<feature type="coiled-coil region" evidence="5">
    <location>
        <begin position="762"/>
        <end position="789"/>
    </location>
</feature>
<feature type="coiled-coil region" evidence="5">
    <location>
        <begin position="999"/>
        <end position="1078"/>
    </location>
</feature>
<dbReference type="Gene3D" id="3.40.50.10810">
    <property type="entry name" value="Tandem AAA-ATPase domain"/>
    <property type="match status" value="1"/>
</dbReference>
<dbReference type="PANTHER" id="PTHR45766:SF6">
    <property type="entry name" value="SWI_SNF-RELATED MATRIX-ASSOCIATED ACTIN-DEPENDENT REGULATOR OF CHROMATIN SUBFAMILY A-LIKE PROTEIN 1"/>
    <property type="match status" value="1"/>
</dbReference>
<evidence type="ECO:0000259" key="8">
    <source>
        <dbReference type="PROSITE" id="PS51194"/>
    </source>
</evidence>
<dbReference type="GO" id="GO:0005524">
    <property type="term" value="F:ATP binding"/>
    <property type="evidence" value="ECO:0007669"/>
    <property type="project" value="UniProtKB-KW"/>
</dbReference>
<dbReference type="InterPro" id="IPR014001">
    <property type="entry name" value="Helicase_ATP-bd"/>
</dbReference>
<feature type="region of interest" description="Disordered" evidence="6">
    <location>
        <begin position="260"/>
        <end position="293"/>
    </location>
</feature>
<dbReference type="PROSITE" id="PS51194">
    <property type="entry name" value="HELICASE_CTER"/>
    <property type="match status" value="1"/>
</dbReference>
<evidence type="ECO:0000256" key="1">
    <source>
        <dbReference type="ARBA" id="ARBA00022741"/>
    </source>
</evidence>
<organism evidence="9 10">
    <name type="scientific">Thermogemmatispora aurantia</name>
    <dbReference type="NCBI Taxonomy" id="2045279"/>
    <lineage>
        <taxon>Bacteria</taxon>
        <taxon>Bacillati</taxon>
        <taxon>Chloroflexota</taxon>
        <taxon>Ktedonobacteria</taxon>
        <taxon>Thermogemmatisporales</taxon>
        <taxon>Thermogemmatisporaceae</taxon>
        <taxon>Thermogemmatispora</taxon>
    </lineage>
</organism>
<evidence type="ECO:0000256" key="6">
    <source>
        <dbReference type="SAM" id="MobiDB-lite"/>
    </source>
</evidence>
<dbReference type="Gene3D" id="3.40.50.300">
    <property type="entry name" value="P-loop containing nucleotide triphosphate hydrolases"/>
    <property type="match status" value="1"/>
</dbReference>
<dbReference type="GO" id="GO:0004386">
    <property type="term" value="F:helicase activity"/>
    <property type="evidence" value="ECO:0007669"/>
    <property type="project" value="UniProtKB-KW"/>
</dbReference>
<dbReference type="AlphaFoldDB" id="A0A5J4KBH1"/>
<keyword evidence="3 9" id="KW-0347">Helicase</keyword>
<accession>A0A5J4KBH1</accession>
<gene>
    <name evidence="9" type="ORF">KTAU_26480</name>
</gene>
<evidence type="ECO:0000313" key="10">
    <source>
        <dbReference type="Proteomes" id="UP000334820"/>
    </source>
</evidence>
<dbReference type="SUPFAM" id="SSF52540">
    <property type="entry name" value="P-loop containing nucleoside triphosphate hydrolases"/>
    <property type="match status" value="1"/>
</dbReference>
<dbReference type="CDD" id="cd18011">
    <property type="entry name" value="DEXDc_RapA"/>
    <property type="match status" value="1"/>
</dbReference>
<dbReference type="CDD" id="cd18793">
    <property type="entry name" value="SF2_C_SNF"/>
    <property type="match status" value="1"/>
</dbReference>
<sequence>MTALAQQPPAPGQLVEVRQRRYAVANVRSGPTRPLIIYEQGFFFLRSHVVNEHQPYHIVTLTSIEDDALGEELEIIWELEPGARIVEERALPEPDGFDAPERLDTFLNAVRWGAIASVDTQALQAPFRSGIELEEYQLDPVVRAIEMPRVNLLIADDVGLGKTIEAGLVTLELLLRHRARQVLIVCPASLQMQWRDQMRDKFGLEFRILDSERMRRLRRERGLYVNPWTHFPRLITSIDFLKRERMLNLFSEAVEAQRAEAAEDAEQAEEPPVLRPAPPGKKSRPKEQKRKKPSYMRPFDLLIVDEAHNVAPAGRGLYATDSQRTRALRRIAPYFEHKIFISATPHNGYPESFTALLELLDPQRFARGVPVNPKQLHQVMVRRLKSDLQAWDGAPRFPQRRLEPLVVSYTEEERHLHRLLQKYGHLRLARTQENSEERLAAEFVLKLLKKRLFSSPQAFYLTLSQHRETLTGLSSAGSPGRGRQRPGVLRRQLEELEEESDDDAVLEEVQQAALEEASRVLSQPTPEELHLLDELVTLAEKACAQPDSKARVLMDWLRQTLCPDGPSSWCAERVIIFTEYRATQKWLYELLNRNRLAQGERLLLLYGGMPLAERERVKAAFQADPQQSPVRILLATDAASEGIDLQNYCHRLVHYEIPWNPMRLEQRNGRVDRHGQRAAEVNIYHFVSSKYRDVPPGALESFMVGELEDDLEFLAHTLRRVEAIRTDLGKVGPVIAEQVEEAMLGRRRTLDTRRAEQEAAPLRALLRQQERLEERVRLLHERLQQSERELQITPENVRAAVSVALELAKQPPLRPVEVRDPHGARPPLQAFAVPSLSGSWAACKEGLAHPFTGEERPLVFNHVQARQRDDVVLAHLNHRLVAMSLRLLRAEIWSSGEHRKLFRVTARLAQAPSSAQPVVVAHARLVLLGGDSQRLHEELLVAGGELRPGRLVPLAERELEYWLSRATPVLASEKDRARLQKVWPACREPLLQALQVRMAERLKSLLRSLKEREKKEMRDMRAILDELRRSIEAELEQPSVAQLELFSDVERQEREHNYAALRRRLQQIDLELEQELELIRHRFENPQPRLFPVALTFLIPEHLAS</sequence>
<protein>
    <submittedName>
        <fullName evidence="9">Helicase SNF2 family protein</fullName>
    </submittedName>
</protein>
<dbReference type="NCBIfam" id="NF038317">
    <property type="entry name" value="DISARM_DrmD"/>
    <property type="match status" value="1"/>
</dbReference>
<dbReference type="PROSITE" id="PS51192">
    <property type="entry name" value="HELICASE_ATP_BIND_1"/>
    <property type="match status" value="1"/>
</dbReference>
<dbReference type="InterPro" id="IPR049730">
    <property type="entry name" value="SNF2/RAD54-like_C"/>
</dbReference>
<dbReference type="Pfam" id="PF00271">
    <property type="entry name" value="Helicase_C"/>
    <property type="match status" value="1"/>
</dbReference>
<dbReference type="RefSeq" id="WP_228026434.1">
    <property type="nucleotide sequence ID" value="NZ_BKZV01000003.1"/>
</dbReference>
<keyword evidence="4" id="KW-0067">ATP-binding</keyword>
<evidence type="ECO:0000313" key="9">
    <source>
        <dbReference type="EMBL" id="GER84011.1"/>
    </source>
</evidence>
<dbReference type="InterPro" id="IPR001650">
    <property type="entry name" value="Helicase_C-like"/>
</dbReference>
<dbReference type="InterPro" id="IPR027417">
    <property type="entry name" value="P-loop_NTPase"/>
</dbReference>
<dbReference type="GO" id="GO:0016787">
    <property type="term" value="F:hydrolase activity"/>
    <property type="evidence" value="ECO:0007669"/>
    <property type="project" value="UniProtKB-KW"/>
</dbReference>
<evidence type="ECO:0000259" key="7">
    <source>
        <dbReference type="PROSITE" id="PS51192"/>
    </source>
</evidence>
<keyword evidence="2" id="KW-0378">Hydrolase</keyword>
<reference evidence="9 10" key="1">
    <citation type="journal article" date="2019" name="Int. J. Syst. Evol. Microbiol.">
        <title>Thermogemmatispora aurantia sp. nov. and Thermogemmatispora argillosa sp. nov., within the class Ktedonobacteria, and emended description of the genus Thermogemmatispora.</title>
        <authorList>
            <person name="Zheng Y."/>
            <person name="Wang C.M."/>
            <person name="Sakai Y."/>
            <person name="Abe K."/>
            <person name="Yokota A."/>
            <person name="Yabe S."/>
        </authorList>
    </citation>
    <scope>NUCLEOTIDE SEQUENCE [LARGE SCALE GENOMIC DNA]</scope>
    <source>
        <strain evidence="9 10">A1-2</strain>
    </source>
</reference>
<dbReference type="PANTHER" id="PTHR45766">
    <property type="entry name" value="DNA ANNEALING HELICASE AND ENDONUCLEASE ZRANB3 FAMILY MEMBER"/>
    <property type="match status" value="1"/>
</dbReference>
<evidence type="ECO:0000256" key="4">
    <source>
        <dbReference type="ARBA" id="ARBA00022840"/>
    </source>
</evidence>
<dbReference type="Proteomes" id="UP000334820">
    <property type="component" value="Unassembled WGS sequence"/>
</dbReference>
<proteinExistence type="predicted"/>
<evidence type="ECO:0000256" key="3">
    <source>
        <dbReference type="ARBA" id="ARBA00022806"/>
    </source>
</evidence>
<keyword evidence="10" id="KW-1185">Reference proteome</keyword>
<comment type="caution">
    <text evidence="9">The sequence shown here is derived from an EMBL/GenBank/DDBJ whole genome shotgun (WGS) entry which is preliminary data.</text>
</comment>
<dbReference type="SMART" id="SM00490">
    <property type="entry name" value="HELICc"/>
    <property type="match status" value="1"/>
</dbReference>
<dbReference type="Pfam" id="PF00176">
    <property type="entry name" value="SNF2-rel_dom"/>
    <property type="match status" value="1"/>
</dbReference>
<dbReference type="InterPro" id="IPR000330">
    <property type="entry name" value="SNF2_N"/>
</dbReference>
<dbReference type="SMART" id="SM00487">
    <property type="entry name" value="DEXDc"/>
    <property type="match status" value="1"/>
</dbReference>
<name>A0A5J4KBH1_9CHLR</name>
<dbReference type="InterPro" id="IPR038718">
    <property type="entry name" value="SNF2-like_sf"/>
</dbReference>
<feature type="domain" description="Helicase C-terminal" evidence="8">
    <location>
        <begin position="562"/>
        <end position="743"/>
    </location>
</feature>
<evidence type="ECO:0000256" key="5">
    <source>
        <dbReference type="SAM" id="Coils"/>
    </source>
</evidence>